<feature type="transmembrane region" description="Helical" evidence="2">
    <location>
        <begin position="65"/>
        <end position="85"/>
    </location>
</feature>
<dbReference type="GO" id="GO:0008237">
    <property type="term" value="F:metallopeptidase activity"/>
    <property type="evidence" value="ECO:0007669"/>
    <property type="project" value="UniProtKB-KW"/>
</dbReference>
<feature type="transmembrane region" description="Helical" evidence="2">
    <location>
        <begin position="36"/>
        <end position="53"/>
    </location>
</feature>
<keyword evidence="2" id="KW-0812">Transmembrane</keyword>
<keyword evidence="2" id="KW-0472">Membrane</keyword>
<keyword evidence="4" id="KW-0645">Protease</keyword>
<evidence type="ECO:0000313" key="4">
    <source>
        <dbReference type="EMBL" id="MBS9338518.1"/>
    </source>
</evidence>
<keyword evidence="5" id="KW-1185">Reference proteome</keyword>
<evidence type="ECO:0000256" key="1">
    <source>
        <dbReference type="ARBA" id="ARBA00009067"/>
    </source>
</evidence>
<sequence>MNYVLKRPKSIPMAVLLLLILPVSLKFNFVGTFLETFILGSVIMLILFGRNGYRQLFQKMKAPWWLPFYVGVMLFLVEGCLIKILTVALGDPELFHHGIGHDVKAIPNVWLRALDAFIFLFSAVNEELLMIPILLVLFILLKRKKWGWYVASFMSGVIFALLHFTVYSMHPAVITLLVVNRMFLNENFKWCQSIRGPMITHFLIDGTGLFFIFS</sequence>
<dbReference type="Proteomes" id="UP001519504">
    <property type="component" value="Unassembled WGS sequence"/>
</dbReference>
<protein>
    <submittedName>
        <fullName evidence="4">CPBP family intramembrane metalloprotease</fullName>
    </submittedName>
</protein>
<dbReference type="InterPro" id="IPR003675">
    <property type="entry name" value="Rce1/LyrA-like_dom"/>
</dbReference>
<proteinExistence type="inferred from homology"/>
<evidence type="ECO:0000259" key="3">
    <source>
        <dbReference type="Pfam" id="PF02517"/>
    </source>
</evidence>
<feature type="transmembrane region" description="Helical" evidence="2">
    <location>
        <begin position="148"/>
        <end position="174"/>
    </location>
</feature>
<dbReference type="Pfam" id="PF02517">
    <property type="entry name" value="Rce1-like"/>
    <property type="match status" value="1"/>
</dbReference>
<reference evidence="4 5" key="1">
    <citation type="submission" date="2020-02" db="EMBL/GenBank/DDBJ databases">
        <title>Fructobacillus sp. isolated from paper mulberry of Taiwan.</title>
        <authorList>
            <person name="Lin S.-T."/>
        </authorList>
    </citation>
    <scope>NUCLEOTIDE SEQUENCE [LARGE SCALE GENOMIC DNA]</scope>
    <source>
        <strain evidence="4 5">M2-14</strain>
    </source>
</reference>
<evidence type="ECO:0000256" key="2">
    <source>
        <dbReference type="SAM" id="Phobius"/>
    </source>
</evidence>
<feature type="domain" description="CAAX prenyl protease 2/Lysostaphin resistance protein A-like" evidence="3">
    <location>
        <begin position="116"/>
        <end position="205"/>
    </location>
</feature>
<evidence type="ECO:0000313" key="5">
    <source>
        <dbReference type="Proteomes" id="UP001519504"/>
    </source>
</evidence>
<organism evidence="4 5">
    <name type="scientific">Fructobacillus broussonetiae</name>
    <dbReference type="NCBI Taxonomy" id="2713173"/>
    <lineage>
        <taxon>Bacteria</taxon>
        <taxon>Bacillati</taxon>
        <taxon>Bacillota</taxon>
        <taxon>Bacilli</taxon>
        <taxon>Lactobacillales</taxon>
        <taxon>Lactobacillaceae</taxon>
        <taxon>Fructobacillus</taxon>
    </lineage>
</organism>
<comment type="similarity">
    <text evidence="1">Belongs to the UPF0177 family.</text>
</comment>
<name>A0ABS5QZ96_9LACO</name>
<accession>A0ABS5QZ96</accession>
<feature type="transmembrane region" description="Helical" evidence="2">
    <location>
        <begin position="117"/>
        <end position="141"/>
    </location>
</feature>
<keyword evidence="2" id="KW-1133">Transmembrane helix</keyword>
<keyword evidence="4" id="KW-0482">Metalloprotease</keyword>
<dbReference type="EMBL" id="JAAMFK010000003">
    <property type="protein sequence ID" value="MBS9338518.1"/>
    <property type="molecule type" value="Genomic_DNA"/>
</dbReference>
<dbReference type="RefSeq" id="WP_213808804.1">
    <property type="nucleotide sequence ID" value="NZ_JAAMFK010000003.1"/>
</dbReference>
<comment type="caution">
    <text evidence="4">The sequence shown here is derived from an EMBL/GenBank/DDBJ whole genome shotgun (WGS) entry which is preliminary data.</text>
</comment>
<gene>
    <name evidence="4" type="ORF">G6R29_02555</name>
</gene>
<keyword evidence="4" id="KW-0378">Hydrolase</keyword>